<evidence type="ECO:0000259" key="2">
    <source>
        <dbReference type="Pfam" id="PF18798"/>
    </source>
</evidence>
<sequence>TTRETLIELAVRDTLQRDRSGQPTGHAAGSLTQALDTAIVGATRAEDARSFSQLRAYFRAEGTRVRGVLGTLGQLKRAQAQGHLPAGGDWAQYVDTLLGLTPGSSSLQGRPIAPGTALNTGPTFSLTFKNLDQAEQHLRSFSGKPLTTADGLTANVSNQTAAKMASGSAVKKSADIRAHLAAIENFETLFQTGKVIESNPDRAEDLNITAIHRVHSRMEIENTAYNVKFTVKELLHPLTNRIYSIEAMELESAPPAGLLVHDTFRLPASILTMRNLMRRWPTGGKKKARQTSSTTSTSSSWRRWNKCSRK</sequence>
<accession>A0A7W7YQQ7</accession>
<name>A0A7W7YQQ7_9BACT</name>
<gene>
    <name evidence="3" type="ORF">HNQ64_004913</name>
</gene>
<feature type="domain" description="Large polyvalent protein-associated" evidence="2">
    <location>
        <begin position="132"/>
        <end position="235"/>
    </location>
</feature>
<dbReference type="EMBL" id="JACHIF010000021">
    <property type="protein sequence ID" value="MBB5040621.1"/>
    <property type="molecule type" value="Genomic_DNA"/>
</dbReference>
<dbReference type="InterPro" id="IPR040824">
    <property type="entry name" value="LPD3"/>
</dbReference>
<comment type="caution">
    <text evidence="3">The sequence shown here is derived from an EMBL/GenBank/DDBJ whole genome shotgun (WGS) entry which is preliminary data.</text>
</comment>
<keyword evidence="4" id="KW-1185">Reference proteome</keyword>
<dbReference type="Pfam" id="PF18798">
    <property type="entry name" value="LPD3"/>
    <property type="match status" value="1"/>
</dbReference>
<reference evidence="3 4" key="1">
    <citation type="submission" date="2020-08" db="EMBL/GenBank/DDBJ databases">
        <title>Genomic Encyclopedia of Type Strains, Phase IV (KMG-IV): sequencing the most valuable type-strain genomes for metagenomic binning, comparative biology and taxonomic classification.</title>
        <authorList>
            <person name="Goeker M."/>
        </authorList>
    </citation>
    <scope>NUCLEOTIDE SEQUENCE [LARGE SCALE GENOMIC DNA]</scope>
    <source>
        <strain evidence="3 4">DSM 12251</strain>
    </source>
</reference>
<dbReference type="Proteomes" id="UP000534294">
    <property type="component" value="Unassembled WGS sequence"/>
</dbReference>
<evidence type="ECO:0000256" key="1">
    <source>
        <dbReference type="SAM" id="MobiDB-lite"/>
    </source>
</evidence>
<feature type="non-terminal residue" evidence="3">
    <location>
        <position position="1"/>
    </location>
</feature>
<evidence type="ECO:0000313" key="3">
    <source>
        <dbReference type="EMBL" id="MBB5040621.1"/>
    </source>
</evidence>
<organism evidence="3 4">
    <name type="scientific">Prosthecobacter dejongeii</name>
    <dbReference type="NCBI Taxonomy" id="48465"/>
    <lineage>
        <taxon>Bacteria</taxon>
        <taxon>Pseudomonadati</taxon>
        <taxon>Verrucomicrobiota</taxon>
        <taxon>Verrucomicrobiia</taxon>
        <taxon>Verrucomicrobiales</taxon>
        <taxon>Verrucomicrobiaceae</taxon>
        <taxon>Prosthecobacter</taxon>
    </lineage>
</organism>
<evidence type="ECO:0000313" key="4">
    <source>
        <dbReference type="Proteomes" id="UP000534294"/>
    </source>
</evidence>
<dbReference type="AlphaFoldDB" id="A0A7W7YQQ7"/>
<protein>
    <recommendedName>
        <fullName evidence="2">Large polyvalent protein-associated domain-containing protein</fullName>
    </recommendedName>
</protein>
<feature type="compositionally biased region" description="Low complexity" evidence="1">
    <location>
        <begin position="291"/>
        <end position="300"/>
    </location>
</feature>
<proteinExistence type="predicted"/>
<feature type="region of interest" description="Disordered" evidence="1">
    <location>
        <begin position="281"/>
        <end position="310"/>
    </location>
</feature>